<dbReference type="GeneID" id="20675522"/>
<dbReference type="EMBL" id="KI925455">
    <property type="protein sequence ID" value="ETW85063.1"/>
    <property type="molecule type" value="Genomic_DNA"/>
</dbReference>
<organism evidence="2 3">
    <name type="scientific">Heterobasidion irregulare (strain TC 32-1)</name>
    <dbReference type="NCBI Taxonomy" id="747525"/>
    <lineage>
        <taxon>Eukaryota</taxon>
        <taxon>Fungi</taxon>
        <taxon>Dikarya</taxon>
        <taxon>Basidiomycota</taxon>
        <taxon>Agaricomycotina</taxon>
        <taxon>Agaricomycetes</taxon>
        <taxon>Russulales</taxon>
        <taxon>Bondarzewiaceae</taxon>
        <taxon>Heterobasidion</taxon>
        <taxon>Heterobasidion annosum species complex</taxon>
    </lineage>
</organism>
<proteinExistence type="predicted"/>
<keyword evidence="3" id="KW-1185">Reference proteome</keyword>
<feature type="compositionally biased region" description="Gly residues" evidence="1">
    <location>
        <begin position="13"/>
        <end position="23"/>
    </location>
</feature>
<dbReference type="RefSeq" id="XP_009541953.1">
    <property type="nucleotide sequence ID" value="XM_009543658.1"/>
</dbReference>
<dbReference type="AlphaFoldDB" id="W4KGT0"/>
<gene>
    <name evidence="2" type="ORF">HETIRDRAFT_443395</name>
</gene>
<dbReference type="HOGENOM" id="CLU_1030796_0_0_1"/>
<dbReference type="KEGG" id="hir:HETIRDRAFT_443395"/>
<protein>
    <submittedName>
        <fullName evidence="2">Uncharacterized protein</fullName>
    </submittedName>
</protein>
<evidence type="ECO:0000256" key="1">
    <source>
        <dbReference type="SAM" id="MobiDB-lite"/>
    </source>
</evidence>
<feature type="compositionally biased region" description="Low complexity" evidence="1">
    <location>
        <begin position="197"/>
        <end position="209"/>
    </location>
</feature>
<dbReference type="InParanoid" id="W4KGT0"/>
<evidence type="ECO:0000313" key="3">
    <source>
        <dbReference type="Proteomes" id="UP000030671"/>
    </source>
</evidence>
<evidence type="ECO:0000313" key="2">
    <source>
        <dbReference type="EMBL" id="ETW85063.1"/>
    </source>
</evidence>
<reference evidence="2 3" key="1">
    <citation type="journal article" date="2012" name="New Phytol.">
        <title>Insight into trade-off between wood decay and parasitism from the genome of a fungal forest pathogen.</title>
        <authorList>
            <person name="Olson A."/>
            <person name="Aerts A."/>
            <person name="Asiegbu F."/>
            <person name="Belbahri L."/>
            <person name="Bouzid O."/>
            <person name="Broberg A."/>
            <person name="Canback B."/>
            <person name="Coutinho P.M."/>
            <person name="Cullen D."/>
            <person name="Dalman K."/>
            <person name="Deflorio G."/>
            <person name="van Diepen L.T."/>
            <person name="Dunand C."/>
            <person name="Duplessis S."/>
            <person name="Durling M."/>
            <person name="Gonthier P."/>
            <person name="Grimwood J."/>
            <person name="Fossdal C.G."/>
            <person name="Hansson D."/>
            <person name="Henrissat B."/>
            <person name="Hietala A."/>
            <person name="Himmelstrand K."/>
            <person name="Hoffmeister D."/>
            <person name="Hogberg N."/>
            <person name="James T.Y."/>
            <person name="Karlsson M."/>
            <person name="Kohler A."/>
            <person name="Kues U."/>
            <person name="Lee Y.H."/>
            <person name="Lin Y.C."/>
            <person name="Lind M."/>
            <person name="Lindquist E."/>
            <person name="Lombard V."/>
            <person name="Lucas S."/>
            <person name="Lunden K."/>
            <person name="Morin E."/>
            <person name="Murat C."/>
            <person name="Park J."/>
            <person name="Raffaello T."/>
            <person name="Rouze P."/>
            <person name="Salamov A."/>
            <person name="Schmutz J."/>
            <person name="Solheim H."/>
            <person name="Stahlberg J."/>
            <person name="Velez H."/>
            <person name="de Vries R.P."/>
            <person name="Wiebenga A."/>
            <person name="Woodward S."/>
            <person name="Yakovlev I."/>
            <person name="Garbelotto M."/>
            <person name="Martin F."/>
            <person name="Grigoriev I.V."/>
            <person name="Stenlid J."/>
        </authorList>
    </citation>
    <scope>NUCLEOTIDE SEQUENCE [LARGE SCALE GENOMIC DNA]</scope>
    <source>
        <strain evidence="2 3">TC 32-1</strain>
    </source>
</reference>
<accession>W4KGT0</accession>
<feature type="region of interest" description="Disordered" evidence="1">
    <location>
        <begin position="1"/>
        <end position="67"/>
    </location>
</feature>
<feature type="region of interest" description="Disordered" evidence="1">
    <location>
        <begin position="173"/>
        <end position="217"/>
    </location>
</feature>
<name>W4KGT0_HETIT</name>
<sequence>MDERSSGKQLKGLGAGTRQGGKGPDVDPVSGVTVEASRTLSSGGMRRRASRIPVQSHLESDHCSSSNSIITTNANSISSRTHTHITMLATQQPSSAFSTPYMHVPGIPIVTRRTARSAPRPMRVISFPIPPSARARRAPPLPPRIARLQAPAAAYTLTDNPFADPDAITNAAEPVSEPRARTSPAATSVHPAHARTRPSYASAARAAPVQPAPPPLPERGVRASAVACLLLHRAHARPLRRWAQAGPRAYVRSRLSSVIVAETEGGDDDA</sequence>
<dbReference type="Proteomes" id="UP000030671">
    <property type="component" value="Unassembled WGS sequence"/>
</dbReference>